<keyword evidence="2" id="KW-0472">Membrane</keyword>
<reference evidence="4 5" key="1">
    <citation type="submission" date="2013-01" db="EMBL/GenBank/DDBJ databases">
        <authorList>
            <person name="Harkins D.M."/>
            <person name="Durkin A.S."/>
            <person name="Brinkac L.M."/>
            <person name="Haft D.H."/>
            <person name="Selengut J.D."/>
            <person name="Sanka R."/>
            <person name="DePew J."/>
            <person name="Purushe J."/>
            <person name="Picardeau M."/>
            <person name="Werts C."/>
            <person name="Goarant C."/>
            <person name="Vinetz J.M."/>
            <person name="Sutton G.G."/>
            <person name="Nierman W.C."/>
            <person name="Fouts D.E."/>
        </authorList>
    </citation>
    <scope>NUCLEOTIDE SEQUENCE [LARGE SCALE GENOMIC DNA]</scope>
    <source>
        <strain evidence="4 5">200701203</strain>
    </source>
</reference>
<dbReference type="PROSITE" id="PS51779">
    <property type="entry name" value="POTRA"/>
    <property type="match status" value="2"/>
</dbReference>
<name>M3GWG1_LEPBO</name>
<dbReference type="BioCyc" id="LBOR1193007:G11KN-2655-MONOMER"/>
<dbReference type="InterPro" id="IPR034746">
    <property type="entry name" value="POTRA"/>
</dbReference>
<dbReference type="GO" id="GO:0019867">
    <property type="term" value="C:outer membrane"/>
    <property type="evidence" value="ECO:0007669"/>
    <property type="project" value="InterPro"/>
</dbReference>
<gene>
    <name evidence="4" type="ORF">LEP1GSC123_3373</name>
</gene>
<evidence type="ECO:0000256" key="1">
    <source>
        <dbReference type="ARBA" id="ARBA00004370"/>
    </source>
</evidence>
<dbReference type="Pfam" id="PF07244">
    <property type="entry name" value="POTRA"/>
    <property type="match status" value="3"/>
</dbReference>
<evidence type="ECO:0000313" key="4">
    <source>
        <dbReference type="EMBL" id="EMF99168.1"/>
    </source>
</evidence>
<sequence length="264" mass="30466">MILLGLLFYSGELTQIFSKRNDFLGKVIKEVKFKGNKNTPDSDLESMIEIKIGKTLTKKILDRDLKNLFNSGFFYFVDIQAEEVSDGIRIIFDLKERPRVKEIEFVGADEVFPADLRDKLPLKDNEVITPQKITKSRDLILQKYRDEGFFLAYVKVELGKPDAKTNLVRVRFVIDEGEEIPVSKINVYGNESIETSEILSVMEMKEEGVFEGGNFKESSFEKDKDTIVAYLKSRGYLDAELIREGTNWEIHWENPEKKIEELSS</sequence>
<dbReference type="EMBL" id="AKWO02000074">
    <property type="protein sequence ID" value="EMF99168.1"/>
    <property type="molecule type" value="Genomic_DNA"/>
</dbReference>
<feature type="domain" description="POTRA" evidence="3">
    <location>
        <begin position="26"/>
        <end position="97"/>
    </location>
</feature>
<accession>M3GWG1</accession>
<proteinExistence type="predicted"/>
<dbReference type="InterPro" id="IPR010827">
    <property type="entry name" value="BamA/TamA_POTRA"/>
</dbReference>
<dbReference type="Gene3D" id="3.10.20.310">
    <property type="entry name" value="membrane protein fhac"/>
    <property type="match status" value="3"/>
</dbReference>
<evidence type="ECO:0000259" key="3">
    <source>
        <dbReference type="PROSITE" id="PS51779"/>
    </source>
</evidence>
<protein>
    <submittedName>
        <fullName evidence="4">Surface antigen variable number repeat protein</fullName>
    </submittedName>
</protein>
<feature type="domain" description="POTRA" evidence="3">
    <location>
        <begin position="98"/>
        <end position="177"/>
    </location>
</feature>
<evidence type="ECO:0000256" key="2">
    <source>
        <dbReference type="ARBA" id="ARBA00023136"/>
    </source>
</evidence>
<dbReference type="AlphaFoldDB" id="M3GWG1"/>
<comment type="caution">
    <text evidence="4">The sequence shown here is derived from an EMBL/GenBank/DDBJ whole genome shotgun (WGS) entry which is preliminary data.</text>
</comment>
<evidence type="ECO:0000313" key="5">
    <source>
        <dbReference type="Proteomes" id="UP000011783"/>
    </source>
</evidence>
<dbReference type="Proteomes" id="UP000011783">
    <property type="component" value="Unassembled WGS sequence"/>
</dbReference>
<comment type="subcellular location">
    <subcellularLocation>
        <location evidence="1">Membrane</location>
    </subcellularLocation>
</comment>
<organism evidence="4 5">
    <name type="scientific">Leptospira borgpetersenii str. 200701203</name>
    <dbReference type="NCBI Taxonomy" id="1193007"/>
    <lineage>
        <taxon>Bacteria</taxon>
        <taxon>Pseudomonadati</taxon>
        <taxon>Spirochaetota</taxon>
        <taxon>Spirochaetia</taxon>
        <taxon>Leptospirales</taxon>
        <taxon>Leptospiraceae</taxon>
        <taxon>Leptospira</taxon>
    </lineage>
</organism>